<dbReference type="GO" id="GO:0046872">
    <property type="term" value="F:metal ion binding"/>
    <property type="evidence" value="ECO:0007669"/>
    <property type="project" value="UniProtKB-KW"/>
</dbReference>
<evidence type="ECO:0000256" key="5">
    <source>
        <dbReference type="ARBA" id="ARBA00023014"/>
    </source>
</evidence>
<dbReference type="PANTHER" id="PTHR30426">
    <property type="entry name" value="4-HYDROXY-3-METHYLBUT-2-ENYL DIPHOSPHATE REDUCTASE"/>
    <property type="match status" value="1"/>
</dbReference>
<dbReference type="GO" id="GO:0051745">
    <property type="term" value="F:4-hydroxy-3-methylbut-2-enyl diphosphate reductase activity"/>
    <property type="evidence" value="ECO:0007669"/>
    <property type="project" value="InterPro"/>
</dbReference>
<dbReference type="GO" id="GO:0019288">
    <property type="term" value="P:isopentenyl diphosphate biosynthetic process, methylerythritol 4-phosphate pathway"/>
    <property type="evidence" value="ECO:0007669"/>
    <property type="project" value="InterPro"/>
</dbReference>
<dbReference type="Gene3D" id="3.40.1010.20">
    <property type="entry name" value="4-hydroxy-3-methylbut-2-enyl diphosphate reductase, catalytic domain"/>
    <property type="match status" value="2"/>
</dbReference>
<gene>
    <name evidence="6" type="primary">ispH</name>
    <name evidence="6" type="ORF">CEE37_08260</name>
</gene>
<evidence type="ECO:0000256" key="3">
    <source>
        <dbReference type="ARBA" id="ARBA00022723"/>
    </source>
</evidence>
<proteinExistence type="predicted"/>
<name>A0A532UZK0_UNCL8</name>
<dbReference type="Gene3D" id="3.40.50.11270">
    <property type="match status" value="1"/>
</dbReference>
<dbReference type="NCBIfam" id="TIGR00216">
    <property type="entry name" value="ispH_lytB"/>
    <property type="match status" value="1"/>
</dbReference>
<comment type="caution">
    <text evidence="6">The sequence shown here is derived from an EMBL/GenBank/DDBJ whole genome shotgun (WGS) entry which is preliminary data.</text>
</comment>
<accession>A0A532UZK0</accession>
<protein>
    <submittedName>
        <fullName evidence="6">4-hydroxy-3-methylbut-2-enyl diphosphate reductase</fullName>
    </submittedName>
</protein>
<dbReference type="Proteomes" id="UP000319619">
    <property type="component" value="Unassembled WGS sequence"/>
</dbReference>
<sequence length="282" mass="31840">MRYKVKAIIDPLAGFCGGVQRAIELVEKALGNGEELAVKGELIHNRLEVQRLYTLGLESIQDLEDANGRSILVRTHGEEVDFFQKAKELDVNWLDATCPKVMRSQKVIQKAYSEGKQIIIVGQLNHPEVIALQGHCNNDAIVVDKDGAFPSLDVDQQTLLIAQTTVAPETFLQWQERLHDHLQNLEVFDSRCSFVNRRQNELSNFAAEHPGVIFVGGRHSSNTRLLFNICRQINPSTFFVEDETELDWEWLSNFNEVGISGSASTPMWLLKRVAQAVTTHFE</sequence>
<dbReference type="InterPro" id="IPR003451">
    <property type="entry name" value="LytB/IspH"/>
</dbReference>
<dbReference type="EMBL" id="NJBN01000005">
    <property type="protein sequence ID" value="TKJ40309.1"/>
    <property type="molecule type" value="Genomic_DNA"/>
</dbReference>
<keyword evidence="3" id="KW-0479">Metal-binding</keyword>
<keyword evidence="4" id="KW-0408">Iron</keyword>
<evidence type="ECO:0000313" key="7">
    <source>
        <dbReference type="Proteomes" id="UP000319619"/>
    </source>
</evidence>
<dbReference type="CDD" id="cd13944">
    <property type="entry name" value="lytB_ispH"/>
    <property type="match status" value="1"/>
</dbReference>
<keyword evidence="5" id="KW-0411">Iron-sulfur</keyword>
<evidence type="ECO:0000256" key="1">
    <source>
        <dbReference type="ARBA" id="ARBA00001966"/>
    </source>
</evidence>
<evidence type="ECO:0000256" key="4">
    <source>
        <dbReference type="ARBA" id="ARBA00023004"/>
    </source>
</evidence>
<organism evidence="6 7">
    <name type="scientific">candidate division LCP-89 bacterium B3_LCP</name>
    <dbReference type="NCBI Taxonomy" id="2012998"/>
    <lineage>
        <taxon>Bacteria</taxon>
        <taxon>Pseudomonadati</taxon>
        <taxon>Bacteria division LCP-89</taxon>
    </lineage>
</organism>
<keyword evidence="2" id="KW-0004">4Fe-4S</keyword>
<dbReference type="AlphaFoldDB" id="A0A532UZK0"/>
<dbReference type="PANTHER" id="PTHR30426:SF0">
    <property type="entry name" value="4-HYDROXY-3-METHYLBUT-2-ENYL DIPHOSPHATE REDUCTASE"/>
    <property type="match status" value="1"/>
</dbReference>
<dbReference type="GO" id="GO:0050992">
    <property type="term" value="P:dimethylallyl diphosphate biosynthetic process"/>
    <property type="evidence" value="ECO:0007669"/>
    <property type="project" value="InterPro"/>
</dbReference>
<comment type="cofactor">
    <cofactor evidence="1">
        <name>[4Fe-4S] cluster</name>
        <dbReference type="ChEBI" id="CHEBI:49883"/>
    </cofactor>
</comment>
<dbReference type="Pfam" id="PF02401">
    <property type="entry name" value="LYTB"/>
    <property type="match status" value="1"/>
</dbReference>
<reference evidence="6 7" key="1">
    <citation type="submission" date="2017-06" db="EMBL/GenBank/DDBJ databases">
        <title>Novel microbial phyla capable of carbon fixation and sulfur reduction in deep-sea sediments.</title>
        <authorList>
            <person name="Huang J."/>
            <person name="Baker B."/>
            <person name="Wang Y."/>
        </authorList>
    </citation>
    <scope>NUCLEOTIDE SEQUENCE [LARGE SCALE GENOMIC DNA]</scope>
    <source>
        <strain evidence="6">B3_LCP</strain>
    </source>
</reference>
<dbReference type="GO" id="GO:0051539">
    <property type="term" value="F:4 iron, 4 sulfur cluster binding"/>
    <property type="evidence" value="ECO:0007669"/>
    <property type="project" value="UniProtKB-KW"/>
</dbReference>
<evidence type="ECO:0000313" key="6">
    <source>
        <dbReference type="EMBL" id="TKJ40309.1"/>
    </source>
</evidence>
<evidence type="ECO:0000256" key="2">
    <source>
        <dbReference type="ARBA" id="ARBA00022485"/>
    </source>
</evidence>